<dbReference type="Proteomes" id="UP000838749">
    <property type="component" value="Unassembled WGS sequence"/>
</dbReference>
<reference evidence="1" key="1">
    <citation type="submission" date="2021-12" db="EMBL/GenBank/DDBJ databases">
        <authorList>
            <person name="Criscuolo A."/>
        </authorList>
    </citation>
    <scope>NUCLEOTIDE SEQUENCE</scope>
    <source>
        <strain evidence="1">CIP111894</strain>
    </source>
</reference>
<evidence type="ECO:0000313" key="2">
    <source>
        <dbReference type="Proteomes" id="UP000838749"/>
    </source>
</evidence>
<protein>
    <submittedName>
        <fullName evidence="1">Uncharacterized protein</fullName>
    </submittedName>
</protein>
<dbReference type="EMBL" id="CAKMAB010000001">
    <property type="protein sequence ID" value="CAH1054027.1"/>
    <property type="molecule type" value="Genomic_DNA"/>
</dbReference>
<dbReference type="RefSeq" id="WP_234530027.1">
    <property type="nucleotide sequence ID" value="NZ_CAKMAB010000001.1"/>
</dbReference>
<dbReference type="InterPro" id="IPR053773">
    <property type="entry name" value="Vpar_1526-like"/>
</dbReference>
<proteinExistence type="predicted"/>
<name>A0ABN8FA15_9BACL</name>
<gene>
    <name evidence="1" type="ORF">PAECIP111894_00172</name>
</gene>
<accession>A0ABN8FA15</accession>
<comment type="caution">
    <text evidence="1">The sequence shown here is derived from an EMBL/GenBank/DDBJ whole genome shotgun (WGS) entry which is preliminary data.</text>
</comment>
<evidence type="ECO:0000313" key="1">
    <source>
        <dbReference type="EMBL" id="CAH1054027.1"/>
    </source>
</evidence>
<dbReference type="NCBIfam" id="NF045477">
    <property type="entry name" value="LPO_1073_dom"/>
    <property type="match status" value="1"/>
</dbReference>
<organism evidence="1 2">
    <name type="scientific">Paenibacillus pseudetheri</name>
    <dbReference type="NCBI Taxonomy" id="2897682"/>
    <lineage>
        <taxon>Bacteria</taxon>
        <taxon>Bacillati</taxon>
        <taxon>Bacillota</taxon>
        <taxon>Bacilli</taxon>
        <taxon>Bacillales</taxon>
        <taxon>Paenibacillaceae</taxon>
        <taxon>Paenibacillus</taxon>
    </lineage>
</organism>
<sequence length="293" mass="34086">MLGDKKEITAGDNSTNIQGKTVTIYNGISYMDAREIALQTFKDNFYELSEVAKNTALERAEYLINRFLEKLQKESPELIRKIIEPDIQYAVINAQKQYARNEKYETLEILSDLLKTRFQVEDEDSLKKITINESIIAMEKITITHIKYITALFLIKHSILHPIDRLFNLLELIITDDWSKYASDEIYFDHLEVAGVAKKEMINGYHEHLEPIIRAIYDKIELDGMAPYEEDISANELTRQKYFQTTERLALSKKWNESTIKKFTLTGVGKVLAISYLNSVLNTDFDINIWIRN</sequence>
<keyword evidence="2" id="KW-1185">Reference proteome</keyword>